<dbReference type="InterPro" id="IPR042274">
    <property type="entry name" value="YycH/YycI_2"/>
</dbReference>
<dbReference type="Proteomes" id="UP000571128">
    <property type="component" value="Unassembled WGS sequence"/>
</dbReference>
<comment type="caution">
    <text evidence="3">The sequence shown here is derived from an EMBL/GenBank/DDBJ whole genome shotgun (WGS) entry which is preliminary data.</text>
</comment>
<keyword evidence="1" id="KW-0472">Membrane</keyword>
<feature type="transmembrane region" description="Helical" evidence="1">
    <location>
        <begin position="7"/>
        <end position="26"/>
    </location>
</feature>
<evidence type="ECO:0000259" key="2">
    <source>
        <dbReference type="Pfam" id="PF09648"/>
    </source>
</evidence>
<name>A0A841YHR8_9LIST</name>
<dbReference type="Gene3D" id="3.30.310.160">
    <property type="entry name" value="YycH protein, domain 2"/>
    <property type="match status" value="1"/>
</dbReference>
<gene>
    <name evidence="3" type="ORF">HB844_12885</name>
</gene>
<dbReference type="RefSeq" id="WP_007545203.1">
    <property type="nucleotide sequence ID" value="NZ_JAARPY010000017.1"/>
</dbReference>
<reference evidence="3 4" key="1">
    <citation type="submission" date="2020-03" db="EMBL/GenBank/DDBJ databases">
        <title>Soil Listeria distribution.</title>
        <authorList>
            <person name="Liao J."/>
            <person name="Wiedmann M."/>
        </authorList>
    </citation>
    <scope>NUCLEOTIDE SEQUENCE [LARGE SCALE GENOMIC DNA]</scope>
    <source>
        <strain evidence="3 4">FSL L7-1645</strain>
    </source>
</reference>
<keyword evidence="1" id="KW-1133">Transmembrane helix</keyword>
<proteinExistence type="predicted"/>
<evidence type="ECO:0000256" key="1">
    <source>
        <dbReference type="SAM" id="Phobius"/>
    </source>
</evidence>
<accession>A0A841YHR8</accession>
<sequence>MDWKKTEIIFIIAFLLLDIFLAVMLFNKQATNDPDKLGNDTLQEHLKTDNISYPKLSSKPVMGEIFTATQSAFSPKDIADLKDQSATLTNNSSKIQSVLKTPVIANKEKETPELASFIKEKVYKGSSYQFWKYDEENNELIYNQVVKDNMVLFDDGGQLLFHLNDANKVISYEQTYLGKQDDLQEKTNLMSSMDALEVIYQHGDLKTDSDVLNATFGYYTTVQLSSGDVYFPVWCFEVKHKKETNYFLVNAKDEQVINMNETRSLDGETTSMGKDIFKEAVFNQE</sequence>
<evidence type="ECO:0000313" key="4">
    <source>
        <dbReference type="Proteomes" id="UP000571128"/>
    </source>
</evidence>
<dbReference type="Pfam" id="PF09648">
    <property type="entry name" value="YycI"/>
    <property type="match status" value="1"/>
</dbReference>
<keyword evidence="1" id="KW-0812">Transmembrane</keyword>
<evidence type="ECO:0000313" key="3">
    <source>
        <dbReference type="EMBL" id="MBC1399753.1"/>
    </source>
</evidence>
<dbReference type="AlphaFoldDB" id="A0A841YHR8"/>
<feature type="domain" description="Regulatory protein YycH-like" evidence="2">
    <location>
        <begin position="39"/>
        <end position="251"/>
    </location>
</feature>
<protein>
    <recommendedName>
        <fullName evidence="2">Regulatory protein YycH-like domain-containing protein</fullName>
    </recommendedName>
</protein>
<dbReference type="GO" id="GO:0016020">
    <property type="term" value="C:membrane"/>
    <property type="evidence" value="ECO:0007669"/>
    <property type="project" value="InterPro"/>
</dbReference>
<dbReference type="EMBL" id="JAARPY010000017">
    <property type="protein sequence ID" value="MBC1399753.1"/>
    <property type="molecule type" value="Genomic_DNA"/>
</dbReference>
<dbReference type="InterPro" id="IPR018604">
    <property type="entry name" value="YycI-like"/>
</dbReference>
<organism evidence="3 4">
    <name type="scientific">Listeria fleischmannii</name>
    <dbReference type="NCBI Taxonomy" id="1069827"/>
    <lineage>
        <taxon>Bacteria</taxon>
        <taxon>Bacillati</taxon>
        <taxon>Bacillota</taxon>
        <taxon>Bacilli</taxon>
        <taxon>Bacillales</taxon>
        <taxon>Listeriaceae</taxon>
        <taxon>Listeria</taxon>
    </lineage>
</organism>